<dbReference type="RefSeq" id="WP_090750546.1">
    <property type="nucleotide sequence ID" value="NZ_FOBW01000031.1"/>
</dbReference>
<dbReference type="PANTHER" id="PTHR37823:SF4">
    <property type="entry name" value="MENAQUINOL-CYTOCHROME C REDUCTASE CYTOCHROME B_C SUBUNIT"/>
    <property type="match status" value="1"/>
</dbReference>
<gene>
    <name evidence="9" type="ORF">SAMN05192533_1313</name>
</gene>
<dbReference type="Gene3D" id="1.10.760.10">
    <property type="entry name" value="Cytochrome c-like domain"/>
    <property type="match status" value="1"/>
</dbReference>
<keyword evidence="5 6" id="KW-0408">Iron</keyword>
<evidence type="ECO:0000256" key="3">
    <source>
        <dbReference type="ARBA" id="ARBA00022723"/>
    </source>
</evidence>
<evidence type="ECO:0000256" key="1">
    <source>
        <dbReference type="ARBA" id="ARBA00022448"/>
    </source>
</evidence>
<evidence type="ECO:0000256" key="6">
    <source>
        <dbReference type="PROSITE-ProRule" id="PRU00433"/>
    </source>
</evidence>
<keyword evidence="2 6" id="KW-0349">Heme</keyword>
<evidence type="ECO:0000256" key="4">
    <source>
        <dbReference type="ARBA" id="ARBA00022982"/>
    </source>
</evidence>
<evidence type="ECO:0000256" key="7">
    <source>
        <dbReference type="SAM" id="SignalP"/>
    </source>
</evidence>
<reference evidence="10" key="1">
    <citation type="submission" date="2016-10" db="EMBL/GenBank/DDBJ databases">
        <authorList>
            <person name="Varghese N."/>
            <person name="Submissions S."/>
        </authorList>
    </citation>
    <scope>NUCLEOTIDE SEQUENCE [LARGE SCALE GENOMIC DNA]</scope>
    <source>
        <strain evidence="10">B48,IBRC-M 10115,DSM 25386,CECT 8001</strain>
    </source>
</reference>
<evidence type="ECO:0000256" key="5">
    <source>
        <dbReference type="ARBA" id="ARBA00023004"/>
    </source>
</evidence>
<dbReference type="AlphaFoldDB" id="A0A1H8KRT1"/>
<name>A0A1H8KRT1_9BACI</name>
<dbReference type="GO" id="GO:0046872">
    <property type="term" value="F:metal ion binding"/>
    <property type="evidence" value="ECO:0007669"/>
    <property type="project" value="UniProtKB-KW"/>
</dbReference>
<dbReference type="InterPro" id="IPR051811">
    <property type="entry name" value="Cytochrome_c550/c551-like"/>
</dbReference>
<keyword evidence="4" id="KW-0249">Electron transport</keyword>
<protein>
    <submittedName>
        <fullName evidence="9">Cytochrome c551/cytochrome c550</fullName>
    </submittedName>
</protein>
<dbReference type="Proteomes" id="UP000198553">
    <property type="component" value="Unassembled WGS sequence"/>
</dbReference>
<dbReference type="PANTHER" id="PTHR37823">
    <property type="entry name" value="CYTOCHROME C-553-LIKE"/>
    <property type="match status" value="1"/>
</dbReference>
<dbReference type="STRING" id="930146.SAMN05192533_1313"/>
<dbReference type="PROSITE" id="PS51007">
    <property type="entry name" value="CYTC"/>
    <property type="match status" value="1"/>
</dbReference>
<feature type="domain" description="Cytochrome c" evidence="8">
    <location>
        <begin position="25"/>
        <end position="97"/>
    </location>
</feature>
<keyword evidence="7" id="KW-0732">Signal</keyword>
<dbReference type="EMBL" id="FOBW01000031">
    <property type="protein sequence ID" value="SEN95584.1"/>
    <property type="molecule type" value="Genomic_DNA"/>
</dbReference>
<dbReference type="OrthoDB" id="7933886at2"/>
<evidence type="ECO:0000259" key="8">
    <source>
        <dbReference type="PROSITE" id="PS51007"/>
    </source>
</evidence>
<dbReference type="PROSITE" id="PS51257">
    <property type="entry name" value="PROKAR_LIPOPROTEIN"/>
    <property type="match status" value="1"/>
</dbReference>
<sequence length="97" mass="10318">MKRFTVITALSLLFLTGCGSNNSEVASSDPEVLYEQACLACHGSNLQGAAGPAVTNMASKFTAEEVKTLIMDGVGMMPGDTLTEEQADIVTEWLMEK</sequence>
<evidence type="ECO:0000313" key="10">
    <source>
        <dbReference type="Proteomes" id="UP000198553"/>
    </source>
</evidence>
<proteinExistence type="predicted"/>
<dbReference type="InterPro" id="IPR036909">
    <property type="entry name" value="Cyt_c-like_dom_sf"/>
</dbReference>
<feature type="signal peptide" evidence="7">
    <location>
        <begin position="1"/>
        <end position="22"/>
    </location>
</feature>
<organism evidence="9 10">
    <name type="scientific">Mesobacillus persicus</name>
    <dbReference type="NCBI Taxonomy" id="930146"/>
    <lineage>
        <taxon>Bacteria</taxon>
        <taxon>Bacillati</taxon>
        <taxon>Bacillota</taxon>
        <taxon>Bacilli</taxon>
        <taxon>Bacillales</taxon>
        <taxon>Bacillaceae</taxon>
        <taxon>Mesobacillus</taxon>
    </lineage>
</organism>
<keyword evidence="10" id="KW-1185">Reference proteome</keyword>
<evidence type="ECO:0000256" key="2">
    <source>
        <dbReference type="ARBA" id="ARBA00022617"/>
    </source>
</evidence>
<dbReference type="SUPFAM" id="SSF46626">
    <property type="entry name" value="Cytochrome c"/>
    <property type="match status" value="1"/>
</dbReference>
<dbReference type="InterPro" id="IPR009056">
    <property type="entry name" value="Cyt_c-like_dom"/>
</dbReference>
<dbReference type="Pfam" id="PF13442">
    <property type="entry name" value="Cytochrome_CBB3"/>
    <property type="match status" value="1"/>
</dbReference>
<keyword evidence="3 6" id="KW-0479">Metal-binding</keyword>
<dbReference type="GO" id="GO:0020037">
    <property type="term" value="F:heme binding"/>
    <property type="evidence" value="ECO:0007669"/>
    <property type="project" value="InterPro"/>
</dbReference>
<evidence type="ECO:0000313" key="9">
    <source>
        <dbReference type="EMBL" id="SEN95584.1"/>
    </source>
</evidence>
<feature type="chain" id="PRO_5038850584" evidence="7">
    <location>
        <begin position="23"/>
        <end position="97"/>
    </location>
</feature>
<accession>A0A1H8KRT1</accession>
<keyword evidence="1" id="KW-0813">Transport</keyword>
<dbReference type="GO" id="GO:0009055">
    <property type="term" value="F:electron transfer activity"/>
    <property type="evidence" value="ECO:0007669"/>
    <property type="project" value="InterPro"/>
</dbReference>